<reference evidence="4" key="1">
    <citation type="journal article" date="2019" name="Toxins">
        <title>Detection of Abrin-Like and Prepropulchellin-Like Toxin Genes and Transcripts Using Whole Genome Sequencing and Full-Length Transcript Sequencing of Abrus precatorius.</title>
        <authorList>
            <person name="Hovde B.T."/>
            <person name="Daligault H.E."/>
            <person name="Hanschen E.R."/>
            <person name="Kunde Y.A."/>
            <person name="Johnson M.B."/>
            <person name="Starkenburg S.R."/>
            <person name="Johnson S.L."/>
        </authorList>
    </citation>
    <scope>NUCLEOTIDE SEQUENCE [LARGE SCALE GENOMIC DNA]</scope>
</reference>
<name>A0A8B8LXU2_ABRPR</name>
<gene>
    <name evidence="5" type="primary">LOC113869121</name>
</gene>
<reference evidence="5" key="2">
    <citation type="submission" date="2025-08" db="UniProtKB">
        <authorList>
            <consortium name="RefSeq"/>
        </authorList>
    </citation>
    <scope>IDENTIFICATION</scope>
    <source>
        <tissue evidence="5">Young leaves</tissue>
    </source>
</reference>
<feature type="region of interest" description="Disordered" evidence="1">
    <location>
        <begin position="101"/>
        <end position="131"/>
    </location>
</feature>
<sequence length="567" mass="64513">MLLLGSVELLGDMRKGVAKFDASALVSLCKERKEFIKAAKYCRFDLVSSFVLYLESLLELGNALNKYVEQELVILDDCCAQISLSDFDPCEENFHLGFPSSDSDSDLHSLFNHSQSEEEEPRGLNDTPEVHDKWHTCKHHSAAYVKNRGKTRDKSSNQEWSHLSYNNPHRGNQDNTHIHVDMSCDDLGQHLHSQPMSFGKRWETAKGDHWFPQHMNHNSFEGPMSFPYNNDWYAHHGTEVFPIAVSPSYDEVSQKHGIEQNNPTTVLSTPPPPQVSTWDFLYPFSMNYDVPYDHDCDVREIREREGIPDLEDESEQGLTVSDFNQKEIGSGIRHDSGSGNVPQLNANEDVLSTKCKELEVRGKTAEKEIKCSLESKAPEVIWSEAVETTSESCESLGVCIGRMSLKEAILDIRNEFKYLFDSGKEFSSVIEVGKLPHLSKSFKLKGLPSSRARLLSNADMRNNQEHVCCDLSSTLEKLYVWEKKLYQEVMGEEKLRIPYDKKYKRLKELDSRGSESDRIDETLASIKLLHSEINVSVASISSISREINELRDNKLLPEVNKLIEGLM</sequence>
<keyword evidence="4" id="KW-1185">Reference proteome</keyword>
<accession>A0A8B8LXU2</accession>
<evidence type="ECO:0000259" key="3">
    <source>
        <dbReference type="Pfam" id="PF04783"/>
    </source>
</evidence>
<dbReference type="KEGG" id="aprc:113869121"/>
<dbReference type="Pfam" id="PF04782">
    <property type="entry name" value="DUF632"/>
    <property type="match status" value="1"/>
</dbReference>
<feature type="compositionally biased region" description="Polar residues" evidence="1">
    <location>
        <begin position="157"/>
        <end position="175"/>
    </location>
</feature>
<dbReference type="InterPro" id="IPR006867">
    <property type="entry name" value="DUF632"/>
</dbReference>
<dbReference type="OrthoDB" id="1925648at2759"/>
<dbReference type="GeneID" id="113869121"/>
<dbReference type="InterPro" id="IPR006868">
    <property type="entry name" value="DUF630"/>
</dbReference>
<dbReference type="PANTHER" id="PTHR21450:SF43">
    <property type="entry name" value="DUF630 FAMILY PROTEIN"/>
    <property type="match status" value="1"/>
</dbReference>
<evidence type="ECO:0000259" key="2">
    <source>
        <dbReference type="Pfam" id="PF04782"/>
    </source>
</evidence>
<evidence type="ECO:0000313" key="5">
    <source>
        <dbReference type="RefSeq" id="XP_027361085.1"/>
    </source>
</evidence>
<proteinExistence type="predicted"/>
<feature type="domain" description="DUF630" evidence="3">
    <location>
        <begin position="17"/>
        <end position="71"/>
    </location>
</feature>
<protein>
    <submittedName>
        <fullName evidence="5">Uncharacterized protein LOC113869121</fullName>
    </submittedName>
</protein>
<evidence type="ECO:0000256" key="1">
    <source>
        <dbReference type="SAM" id="MobiDB-lite"/>
    </source>
</evidence>
<dbReference type="RefSeq" id="XP_027361085.1">
    <property type="nucleotide sequence ID" value="XM_027505284.1"/>
</dbReference>
<feature type="region of interest" description="Disordered" evidence="1">
    <location>
        <begin position="145"/>
        <end position="176"/>
    </location>
</feature>
<organism evidence="4 5">
    <name type="scientific">Abrus precatorius</name>
    <name type="common">Indian licorice</name>
    <name type="synonym">Glycine abrus</name>
    <dbReference type="NCBI Taxonomy" id="3816"/>
    <lineage>
        <taxon>Eukaryota</taxon>
        <taxon>Viridiplantae</taxon>
        <taxon>Streptophyta</taxon>
        <taxon>Embryophyta</taxon>
        <taxon>Tracheophyta</taxon>
        <taxon>Spermatophyta</taxon>
        <taxon>Magnoliopsida</taxon>
        <taxon>eudicotyledons</taxon>
        <taxon>Gunneridae</taxon>
        <taxon>Pentapetalae</taxon>
        <taxon>rosids</taxon>
        <taxon>fabids</taxon>
        <taxon>Fabales</taxon>
        <taxon>Fabaceae</taxon>
        <taxon>Papilionoideae</taxon>
        <taxon>50 kb inversion clade</taxon>
        <taxon>NPAAA clade</taxon>
        <taxon>indigoferoid/millettioid clade</taxon>
        <taxon>Abreae</taxon>
        <taxon>Abrus</taxon>
    </lineage>
</organism>
<feature type="domain" description="DUF632" evidence="2">
    <location>
        <begin position="405"/>
        <end position="567"/>
    </location>
</feature>
<dbReference type="Pfam" id="PF04783">
    <property type="entry name" value="DUF630"/>
    <property type="match status" value="1"/>
</dbReference>
<dbReference type="Proteomes" id="UP000694853">
    <property type="component" value="Unplaced"/>
</dbReference>
<dbReference type="AlphaFoldDB" id="A0A8B8LXU2"/>
<dbReference type="PANTHER" id="PTHR21450">
    <property type="entry name" value="PROTEIN ALTERED PHOSPHATE STARVATION RESPONSE 1"/>
    <property type="match status" value="1"/>
</dbReference>
<evidence type="ECO:0000313" key="4">
    <source>
        <dbReference type="Proteomes" id="UP000694853"/>
    </source>
</evidence>